<evidence type="ECO:0000313" key="7">
    <source>
        <dbReference type="Proteomes" id="UP000584642"/>
    </source>
</evidence>
<dbReference type="Pfam" id="PF18947">
    <property type="entry name" value="HAMP_2"/>
    <property type="match status" value="1"/>
</dbReference>
<dbReference type="InterPro" id="IPR003660">
    <property type="entry name" value="HAMP_dom"/>
</dbReference>
<dbReference type="PROSITE" id="PS50885">
    <property type="entry name" value="HAMP"/>
    <property type="match status" value="3"/>
</dbReference>
<dbReference type="Gene3D" id="1.20.120.1530">
    <property type="match status" value="1"/>
</dbReference>
<reference evidence="6 7" key="1">
    <citation type="submission" date="2020-05" db="EMBL/GenBank/DDBJ databases">
        <title>Azospirillum oleiclasticum sp. nov, a nitrogen-fixing and heavy crude oil-emulsifying bacterium isolated from the crude oil of Yumen Oilfield.</title>
        <authorList>
            <person name="Wu D."/>
            <person name="Cai M."/>
            <person name="Zhang X."/>
        </authorList>
    </citation>
    <scope>NUCLEOTIDE SEQUENCE [LARGE SCALE GENOMIC DNA]</scope>
    <source>
        <strain evidence="6 7">ROY-1-1-2</strain>
    </source>
</reference>
<dbReference type="RefSeq" id="WP_180285244.1">
    <property type="nucleotide sequence ID" value="NZ_JABFDB010000027.1"/>
</dbReference>
<proteinExistence type="inferred from homology"/>
<dbReference type="CDD" id="cd19411">
    <property type="entry name" value="MCP2201-like_sensor"/>
    <property type="match status" value="1"/>
</dbReference>
<dbReference type="SMART" id="SM00304">
    <property type="entry name" value="HAMP"/>
    <property type="match status" value="3"/>
</dbReference>
<dbReference type="InterPro" id="IPR024478">
    <property type="entry name" value="HlyB_4HB_MCP"/>
</dbReference>
<dbReference type="CDD" id="cd06225">
    <property type="entry name" value="HAMP"/>
    <property type="match status" value="1"/>
</dbReference>
<organism evidence="6 7">
    <name type="scientific">Azospirillum oleiclasticum</name>
    <dbReference type="NCBI Taxonomy" id="2735135"/>
    <lineage>
        <taxon>Bacteria</taxon>
        <taxon>Pseudomonadati</taxon>
        <taxon>Pseudomonadota</taxon>
        <taxon>Alphaproteobacteria</taxon>
        <taxon>Rhodospirillales</taxon>
        <taxon>Azospirillaceae</taxon>
        <taxon>Azospirillum</taxon>
    </lineage>
</organism>
<keyword evidence="1" id="KW-0145">Chemotaxis</keyword>
<evidence type="ECO:0000256" key="2">
    <source>
        <dbReference type="ARBA" id="ARBA00029447"/>
    </source>
</evidence>
<accession>A0ABX2TGK9</accession>
<evidence type="ECO:0000313" key="6">
    <source>
        <dbReference type="EMBL" id="NYZ23471.1"/>
    </source>
</evidence>
<dbReference type="InterPro" id="IPR004089">
    <property type="entry name" value="MCPsignal_dom"/>
</dbReference>
<name>A0ABX2TGK9_9PROT</name>
<keyword evidence="3" id="KW-0807">Transducer</keyword>
<dbReference type="PROSITE" id="PS50111">
    <property type="entry name" value="CHEMOTAXIS_TRANSDUC_2"/>
    <property type="match status" value="1"/>
</dbReference>
<dbReference type="Gene3D" id="1.10.287.950">
    <property type="entry name" value="Methyl-accepting chemotaxis protein"/>
    <property type="match status" value="1"/>
</dbReference>
<dbReference type="Pfam" id="PF12729">
    <property type="entry name" value="4HB_MCP_1"/>
    <property type="match status" value="1"/>
</dbReference>
<evidence type="ECO:0000259" key="4">
    <source>
        <dbReference type="PROSITE" id="PS50111"/>
    </source>
</evidence>
<feature type="domain" description="HAMP" evidence="5">
    <location>
        <begin position="208"/>
        <end position="262"/>
    </location>
</feature>
<feature type="domain" description="HAMP" evidence="5">
    <location>
        <begin position="301"/>
        <end position="348"/>
    </location>
</feature>
<dbReference type="InterPro" id="IPR004090">
    <property type="entry name" value="Chemotax_Me-accpt_rcpt"/>
</dbReference>
<evidence type="ECO:0000259" key="5">
    <source>
        <dbReference type="PROSITE" id="PS50885"/>
    </source>
</evidence>
<dbReference type="Pfam" id="PF00015">
    <property type="entry name" value="MCPsignal"/>
    <property type="match status" value="1"/>
</dbReference>
<comment type="similarity">
    <text evidence="2">Belongs to the methyl-accepting chemotaxis (MCP) protein family.</text>
</comment>
<dbReference type="Pfam" id="PF00672">
    <property type="entry name" value="HAMP"/>
    <property type="match status" value="2"/>
</dbReference>
<keyword evidence="7" id="KW-1185">Reference proteome</keyword>
<evidence type="ECO:0000256" key="1">
    <source>
        <dbReference type="ARBA" id="ARBA00022500"/>
    </source>
</evidence>
<protein>
    <submittedName>
        <fullName evidence="6">Methyl-accepting chemotaxis protein</fullName>
    </submittedName>
</protein>
<sequence length="648" mass="69189">MPQTIRARLRLIFGVLTLVVLAFAGFTMHRLEQINETGSEIGQRWLPRAAIAGSLNTLSSDMRVAEIRHVLAATDDQRQRFEAEIMAMRQIYAEHDRQIDPLIHSEETRAVWEQARRLYAQYIEAGDRILALSQRGDRTAAVAEINSSGPVFQTFSAALDKLVERTVTNSASAVAHSEAIVATGRTVAAVAIPVVLLVCLGSLLLLERQVSRPLRAIADRMAVLPEGRLADFTIPERERRDEVGEVARAVAVTVDSVRTLSDDLRTLVEAMQAGSLTTRLDPGRHRGDYAQLVGGLNALVAGLSQPLHEVAEVMQRVAAGDLKGRMSGAYEGDLRVLKANLNRSLDALVGLLGEMTLVSQAMAEGDLTQAIEETYTGEFARLKANINRTVEQLRDNLHTVAGNSAQTAAATTQTAAAARQVAQGAATQLDTLVGVAGAITETAAAVQEVSANAERSSALARSTEELARNGREELRRLAESIDRIAAAQKRAEQIVTTIARMADKTHMLSLNAGIEAARAGDHGLGFGIVAHEIGRLAEDAAVAAREVERIIGDTTEVVQGSLTAAADARGAIGRMAEAAAESGGAVQAIAASIAEQSATVRQLSDQSERLKTVGQDNAAAAEQITASMEELARIVSATDAVVRRFRLV</sequence>
<gene>
    <name evidence="6" type="ORF">HND93_27545</name>
</gene>
<dbReference type="PANTHER" id="PTHR43531:SF11">
    <property type="entry name" value="METHYL-ACCEPTING CHEMOTAXIS PROTEIN 3"/>
    <property type="match status" value="1"/>
</dbReference>
<feature type="domain" description="HAMP" evidence="5">
    <location>
        <begin position="352"/>
        <end position="398"/>
    </location>
</feature>
<dbReference type="Proteomes" id="UP000584642">
    <property type="component" value="Unassembled WGS sequence"/>
</dbReference>
<dbReference type="PANTHER" id="PTHR43531">
    <property type="entry name" value="PROTEIN ICFG"/>
    <property type="match status" value="1"/>
</dbReference>
<feature type="domain" description="Methyl-accepting transducer" evidence="4">
    <location>
        <begin position="403"/>
        <end position="632"/>
    </location>
</feature>
<dbReference type="EMBL" id="JABFDB010000027">
    <property type="protein sequence ID" value="NYZ23471.1"/>
    <property type="molecule type" value="Genomic_DNA"/>
</dbReference>
<dbReference type="PRINTS" id="PR00260">
    <property type="entry name" value="CHEMTRNSDUCR"/>
</dbReference>
<dbReference type="SUPFAM" id="SSF58104">
    <property type="entry name" value="Methyl-accepting chemotaxis protein (MCP) signaling domain"/>
    <property type="match status" value="1"/>
</dbReference>
<comment type="caution">
    <text evidence="6">The sequence shown here is derived from an EMBL/GenBank/DDBJ whole genome shotgun (WGS) entry which is preliminary data.</text>
</comment>
<dbReference type="SMART" id="SM00283">
    <property type="entry name" value="MA"/>
    <property type="match status" value="1"/>
</dbReference>
<evidence type="ECO:0000256" key="3">
    <source>
        <dbReference type="PROSITE-ProRule" id="PRU00284"/>
    </source>
</evidence>
<dbReference type="InterPro" id="IPR047347">
    <property type="entry name" value="YvaQ-like_sensor"/>
</dbReference>
<dbReference type="InterPro" id="IPR051310">
    <property type="entry name" value="MCP_chemotaxis"/>
</dbReference>